<organism evidence="1 2">
    <name type="scientific">Mycteria americana</name>
    <name type="common">Wood stork</name>
    <dbReference type="NCBI Taxonomy" id="33587"/>
    <lineage>
        <taxon>Eukaryota</taxon>
        <taxon>Metazoa</taxon>
        <taxon>Chordata</taxon>
        <taxon>Craniata</taxon>
        <taxon>Vertebrata</taxon>
        <taxon>Euteleostomi</taxon>
        <taxon>Archelosauria</taxon>
        <taxon>Archosauria</taxon>
        <taxon>Dinosauria</taxon>
        <taxon>Saurischia</taxon>
        <taxon>Theropoda</taxon>
        <taxon>Coelurosauria</taxon>
        <taxon>Aves</taxon>
        <taxon>Neognathae</taxon>
        <taxon>Neoaves</taxon>
        <taxon>Aequornithes</taxon>
        <taxon>Ciconiiformes</taxon>
        <taxon>Ciconiidae</taxon>
        <taxon>Mycteria</taxon>
    </lineage>
</organism>
<reference evidence="1 2" key="1">
    <citation type="journal article" date="2023" name="J. Hered.">
        <title>Chromosome-level genome of the wood stork (Mycteria americana) provides insight into avian chromosome evolution.</title>
        <authorList>
            <person name="Flamio R. Jr."/>
            <person name="Ramstad K.M."/>
        </authorList>
    </citation>
    <scope>NUCLEOTIDE SEQUENCE [LARGE SCALE GENOMIC DNA]</scope>
    <source>
        <strain evidence="1">JAX WOST 10</strain>
    </source>
</reference>
<proteinExistence type="predicted"/>
<evidence type="ECO:0000313" key="1">
    <source>
        <dbReference type="EMBL" id="KAK4831176.1"/>
    </source>
</evidence>
<sequence length="225" mass="24900">MLAGLDPLVILYMPCDSTQDDLLHQLPRHRAWGPTHGRQSSMNFSNVGPSHGLQFFTNCSSMGPFHRLQSLRNGGSAMGEHGGIPHGVTGPASKPALVVNVAASEGFPGYTHNSCRLLLWVLEALQWKGIEQPILETISRHMKGMKVIGSSQCEFTKEKSCLNNLITFNAESLGTFYWLEEGKAVDIVNLDFSEAFYTIPILIGKLLMCGLEKQRVTWIENWLNG</sequence>
<name>A0AAN7NUG6_MYCAM</name>
<comment type="caution">
    <text evidence="1">The sequence shown here is derived from an EMBL/GenBank/DDBJ whole genome shotgun (WGS) entry which is preliminary data.</text>
</comment>
<dbReference type="EMBL" id="JAUNZN010000001">
    <property type="protein sequence ID" value="KAK4831176.1"/>
    <property type="molecule type" value="Genomic_DNA"/>
</dbReference>
<protein>
    <submittedName>
        <fullName evidence="1">Uncharacterized protein</fullName>
    </submittedName>
</protein>
<evidence type="ECO:0000313" key="2">
    <source>
        <dbReference type="Proteomes" id="UP001333110"/>
    </source>
</evidence>
<gene>
    <name evidence="1" type="ORF">QYF61_015646</name>
</gene>
<keyword evidence="2" id="KW-1185">Reference proteome</keyword>
<dbReference type="Proteomes" id="UP001333110">
    <property type="component" value="Unassembled WGS sequence"/>
</dbReference>
<dbReference type="AlphaFoldDB" id="A0AAN7NUG6"/>
<accession>A0AAN7NUG6</accession>